<dbReference type="Pfam" id="PF03772">
    <property type="entry name" value="Competence"/>
    <property type="match status" value="1"/>
</dbReference>
<feature type="transmembrane region" description="Helical" evidence="6">
    <location>
        <begin position="489"/>
        <end position="506"/>
    </location>
</feature>
<evidence type="ECO:0000256" key="5">
    <source>
        <dbReference type="ARBA" id="ARBA00023136"/>
    </source>
</evidence>
<dbReference type="GO" id="GO:0030420">
    <property type="term" value="P:establishment of competence for transformation"/>
    <property type="evidence" value="ECO:0007669"/>
    <property type="project" value="InterPro"/>
</dbReference>
<feature type="transmembrane region" description="Helical" evidence="6">
    <location>
        <begin position="306"/>
        <end position="328"/>
    </location>
</feature>
<dbReference type="PANTHER" id="PTHR30619">
    <property type="entry name" value="DNA INTERNALIZATION/COMPETENCE PROTEIN COMEC/REC2"/>
    <property type="match status" value="1"/>
</dbReference>
<evidence type="ECO:0000259" key="7">
    <source>
        <dbReference type="SMART" id="SM00849"/>
    </source>
</evidence>
<dbReference type="EMBL" id="CP041730">
    <property type="protein sequence ID" value="QDQ26061.1"/>
    <property type="molecule type" value="Genomic_DNA"/>
</dbReference>
<comment type="subcellular location">
    <subcellularLocation>
        <location evidence="1">Cell membrane</location>
        <topology evidence="1">Multi-pass membrane protein</topology>
    </subcellularLocation>
</comment>
<dbReference type="CDD" id="cd07731">
    <property type="entry name" value="ComA-like_MBL-fold"/>
    <property type="match status" value="1"/>
</dbReference>
<evidence type="ECO:0000256" key="1">
    <source>
        <dbReference type="ARBA" id="ARBA00004651"/>
    </source>
</evidence>
<dbReference type="InterPro" id="IPR052159">
    <property type="entry name" value="Competence_DNA_uptake"/>
</dbReference>
<feature type="transmembrane region" description="Helical" evidence="6">
    <location>
        <begin position="440"/>
        <end position="459"/>
    </location>
</feature>
<feature type="transmembrane region" description="Helical" evidence="6">
    <location>
        <begin position="375"/>
        <end position="397"/>
    </location>
</feature>
<dbReference type="Pfam" id="PF13567">
    <property type="entry name" value="DUF4131"/>
    <property type="match status" value="1"/>
</dbReference>
<dbReference type="InterPro" id="IPR004477">
    <property type="entry name" value="ComEC_N"/>
</dbReference>
<gene>
    <name evidence="8" type="ORF">FNU76_06695</name>
</gene>
<dbReference type="InterPro" id="IPR001279">
    <property type="entry name" value="Metallo-B-lactamas"/>
</dbReference>
<dbReference type="RefSeq" id="WP_144277460.1">
    <property type="nucleotide sequence ID" value="NZ_CP041730.1"/>
</dbReference>
<feature type="transmembrane region" description="Helical" evidence="6">
    <location>
        <begin position="46"/>
        <end position="65"/>
    </location>
</feature>
<keyword evidence="3 6" id="KW-0812">Transmembrane</keyword>
<dbReference type="InterPro" id="IPR036866">
    <property type="entry name" value="RibonucZ/Hydroxyglut_hydro"/>
</dbReference>
<keyword evidence="4 6" id="KW-1133">Transmembrane helix</keyword>
<reference evidence="9" key="1">
    <citation type="submission" date="2019-07" db="EMBL/GenBank/DDBJ databases">
        <title>Chitinimonas sp. nov., isolated from Ny-Alesund, arctica soil.</title>
        <authorList>
            <person name="Xu Q."/>
            <person name="Peng F."/>
        </authorList>
    </citation>
    <scope>NUCLEOTIDE SEQUENCE [LARGE SCALE GENOMIC DNA]</scope>
    <source>
        <strain evidence="9">R3-44</strain>
    </source>
</reference>
<dbReference type="NCBIfam" id="TIGR00361">
    <property type="entry name" value="ComEC_Rec2"/>
    <property type="match status" value="1"/>
</dbReference>
<evidence type="ECO:0000256" key="4">
    <source>
        <dbReference type="ARBA" id="ARBA00022989"/>
    </source>
</evidence>
<dbReference type="Gene3D" id="3.60.15.10">
    <property type="entry name" value="Ribonuclease Z/Hydroxyacylglutathione hydrolase-like"/>
    <property type="match status" value="1"/>
</dbReference>
<evidence type="ECO:0000256" key="2">
    <source>
        <dbReference type="ARBA" id="ARBA00022475"/>
    </source>
</evidence>
<dbReference type="SUPFAM" id="SSF56281">
    <property type="entry name" value="Metallo-hydrolase/oxidoreductase"/>
    <property type="match status" value="1"/>
</dbReference>
<dbReference type="InterPro" id="IPR025405">
    <property type="entry name" value="DUF4131"/>
</dbReference>
<feature type="transmembrane region" description="Helical" evidence="6">
    <location>
        <begin position="340"/>
        <end position="363"/>
    </location>
</feature>
<feature type="transmembrane region" description="Helical" evidence="6">
    <location>
        <begin position="465"/>
        <end position="482"/>
    </location>
</feature>
<keyword evidence="2" id="KW-1003">Cell membrane</keyword>
<sequence length="787" mass="83915">MRLAIFAFVLGVVWLQCQPGLPGGGIWLPATILPVVAYALRGRSALAGYAALLSCLLVGAAYAGWRAESRLAGWLPHTLENHPILVTGVITGLPQSTPFGQHFRLATEHPPRGTPSLLLLSDYARPASDWRPGQRWRLTVKLKRPHGSINPGGYDYEAWLLAEGIGASGSVDRRARVALDAFVPTPVHLLHAARAWLARRIRHALGGRPYAEVIVALVIGEQAGITPDQWTLFRATGITHLVSISGLHITLVAGLLGGLAGWLWRRSARLCLLQPARKVALLAGVLAALAYSLLAGFSVPTQRTFFMLTVAAVALLSMRSLAVADIWTLALGLTVGFDPWAVLSAGFWLSYLTVGAMLWALAGSAGEPQGWRAKLYLWGQVQWAATLGSLPLLLALFQQFPLSSPLANAVAIPLVSSVATPLALAGSLEPSGWLLYLAEWVLQFAFRLITPLAAATTLWSQAAPAYWSMVPAAVGVAVLLLPRGVPARLLAGMLLLPVLLPRLPVLPAGSYRVTIFDVGQGLSVLLQTAGHAMLFDSGTASGGGRVLPGALRAAGVRHLDLLLLSHDDSDHTGGASAVLAEVDVAGLRGVPPHRETLPAGFRLPPRAPCRAGESWSWDGVHFDMLHPPARQRAAASDNASSCVLRVQGSGGRLLLPADIGRPEEAALLTKAPSGNPGAQLRADVLVMPHHGSAGSSSTDFVAAVSPRLAVATVGYLNGFRHPRPDVLKRYAAQGSTVWRTDLDGAVRIEFGPPGWQAERWRAAHRRYWFEVEDDSRIEATTTLPVPR</sequence>
<evidence type="ECO:0000313" key="9">
    <source>
        <dbReference type="Proteomes" id="UP000317550"/>
    </source>
</evidence>
<keyword evidence="9" id="KW-1185">Reference proteome</keyword>
<dbReference type="AlphaFoldDB" id="A0A516SD39"/>
<evidence type="ECO:0000256" key="6">
    <source>
        <dbReference type="SAM" id="Phobius"/>
    </source>
</evidence>
<keyword evidence="5 6" id="KW-0472">Membrane</keyword>
<dbReference type="PANTHER" id="PTHR30619:SF1">
    <property type="entry name" value="RECOMBINATION PROTEIN 2"/>
    <property type="match status" value="1"/>
</dbReference>
<dbReference type="InterPro" id="IPR004797">
    <property type="entry name" value="Competence_ComEC/Rec2"/>
</dbReference>
<dbReference type="Proteomes" id="UP000317550">
    <property type="component" value="Chromosome"/>
</dbReference>
<protein>
    <submittedName>
        <fullName evidence="8">DNA internalization-related competence protein ComEC/Rec2</fullName>
    </submittedName>
</protein>
<feature type="transmembrane region" description="Helical" evidence="6">
    <location>
        <begin position="279"/>
        <end position="299"/>
    </location>
</feature>
<evidence type="ECO:0000313" key="8">
    <source>
        <dbReference type="EMBL" id="QDQ26061.1"/>
    </source>
</evidence>
<feature type="transmembrane region" description="Helical" evidence="6">
    <location>
        <begin position="241"/>
        <end position="264"/>
    </location>
</feature>
<organism evidence="8 9">
    <name type="scientific">Chitinimonas arctica</name>
    <dbReference type="NCBI Taxonomy" id="2594795"/>
    <lineage>
        <taxon>Bacteria</taxon>
        <taxon>Pseudomonadati</taxon>
        <taxon>Pseudomonadota</taxon>
        <taxon>Betaproteobacteria</taxon>
        <taxon>Neisseriales</taxon>
        <taxon>Chitinibacteraceae</taxon>
        <taxon>Chitinimonas</taxon>
    </lineage>
</organism>
<proteinExistence type="predicted"/>
<dbReference type="InterPro" id="IPR035681">
    <property type="entry name" value="ComA-like_MBL"/>
</dbReference>
<name>A0A516SD39_9NEIS</name>
<dbReference type="OrthoDB" id="7177610at2"/>
<accession>A0A516SD39</accession>
<dbReference type="NCBIfam" id="TIGR00360">
    <property type="entry name" value="ComEC_N-term"/>
    <property type="match status" value="1"/>
</dbReference>
<dbReference type="GO" id="GO:0005886">
    <property type="term" value="C:plasma membrane"/>
    <property type="evidence" value="ECO:0007669"/>
    <property type="project" value="UniProtKB-SubCell"/>
</dbReference>
<dbReference type="Pfam" id="PF00753">
    <property type="entry name" value="Lactamase_B"/>
    <property type="match status" value="1"/>
</dbReference>
<dbReference type="SMART" id="SM00849">
    <property type="entry name" value="Lactamase_B"/>
    <property type="match status" value="1"/>
</dbReference>
<feature type="domain" description="Metallo-beta-lactamase" evidence="7">
    <location>
        <begin position="520"/>
        <end position="715"/>
    </location>
</feature>
<evidence type="ECO:0000256" key="3">
    <source>
        <dbReference type="ARBA" id="ARBA00022692"/>
    </source>
</evidence>
<feature type="transmembrane region" description="Helical" evidence="6">
    <location>
        <begin position="409"/>
        <end position="428"/>
    </location>
</feature>
<dbReference type="KEGG" id="cari:FNU76_06695"/>